<comment type="caution">
    <text evidence="1">The sequence shown here is derived from an EMBL/GenBank/DDBJ whole genome shotgun (WGS) entry which is preliminary data.</text>
</comment>
<protein>
    <submittedName>
        <fullName evidence="1">Uncharacterized protein</fullName>
    </submittedName>
</protein>
<reference evidence="1" key="1">
    <citation type="submission" date="2023-10" db="EMBL/GenBank/DDBJ databases">
        <authorList>
            <person name="Chen Y."/>
            <person name="Shah S."/>
            <person name="Dougan E. K."/>
            <person name="Thang M."/>
            <person name="Chan C."/>
        </authorList>
    </citation>
    <scope>NUCLEOTIDE SEQUENCE [LARGE SCALE GENOMIC DNA]</scope>
</reference>
<name>A0ABN9TZ81_9DINO</name>
<sequence>MPRFILFYDRRNVRLDCSEGRLGFLSFRVQRSTCLNFVASGCVSICCFLYHSLLRCCNRPLDLHCCPRFQFATAAYQSWRESEIRVSGIAFMNPFGCRH</sequence>
<organism evidence="1 2">
    <name type="scientific">Prorocentrum cordatum</name>
    <dbReference type="NCBI Taxonomy" id="2364126"/>
    <lineage>
        <taxon>Eukaryota</taxon>
        <taxon>Sar</taxon>
        <taxon>Alveolata</taxon>
        <taxon>Dinophyceae</taxon>
        <taxon>Prorocentrales</taxon>
        <taxon>Prorocentraceae</taxon>
        <taxon>Prorocentrum</taxon>
    </lineage>
</organism>
<accession>A0ABN9TZ81</accession>
<dbReference type="Proteomes" id="UP001189429">
    <property type="component" value="Unassembled WGS sequence"/>
</dbReference>
<keyword evidence="2" id="KW-1185">Reference proteome</keyword>
<evidence type="ECO:0000313" key="2">
    <source>
        <dbReference type="Proteomes" id="UP001189429"/>
    </source>
</evidence>
<dbReference type="EMBL" id="CAUYUJ010015262">
    <property type="protein sequence ID" value="CAK0851682.1"/>
    <property type="molecule type" value="Genomic_DNA"/>
</dbReference>
<proteinExistence type="predicted"/>
<evidence type="ECO:0000313" key="1">
    <source>
        <dbReference type="EMBL" id="CAK0851682.1"/>
    </source>
</evidence>
<gene>
    <name evidence="1" type="ORF">PCOR1329_LOCUS43774</name>
</gene>